<name>A0A6G1Q8E6_CHAAH</name>
<evidence type="ECO:0000256" key="1">
    <source>
        <dbReference type="SAM" id="MobiDB-lite"/>
    </source>
</evidence>
<evidence type="ECO:0000313" key="2">
    <source>
        <dbReference type="EMBL" id="KAF3698548.1"/>
    </source>
</evidence>
<accession>A0A6G1Q8E6</accession>
<reference evidence="3" key="2">
    <citation type="submission" date="2019-02" db="EMBL/GenBank/DDBJ databases">
        <title>Opniocepnalus argus Var Kimnra genome.</title>
        <authorList>
            <person name="Zhou C."/>
            <person name="Xiao S."/>
        </authorList>
    </citation>
    <scope>NUCLEOTIDE SEQUENCE [LARGE SCALE GENOMIC DNA]</scope>
</reference>
<organism evidence="2 3">
    <name type="scientific">Channa argus</name>
    <name type="common">Northern snakehead</name>
    <name type="synonym">Ophicephalus argus</name>
    <dbReference type="NCBI Taxonomy" id="215402"/>
    <lineage>
        <taxon>Eukaryota</taxon>
        <taxon>Metazoa</taxon>
        <taxon>Chordata</taxon>
        <taxon>Craniata</taxon>
        <taxon>Vertebrata</taxon>
        <taxon>Euteleostomi</taxon>
        <taxon>Actinopterygii</taxon>
        <taxon>Neopterygii</taxon>
        <taxon>Teleostei</taxon>
        <taxon>Neoteleostei</taxon>
        <taxon>Acanthomorphata</taxon>
        <taxon>Anabantaria</taxon>
        <taxon>Anabantiformes</taxon>
        <taxon>Channoidei</taxon>
        <taxon>Channidae</taxon>
        <taxon>Channa</taxon>
    </lineage>
</organism>
<protein>
    <recommendedName>
        <fullName evidence="4">Ig-like domain-containing protein</fullName>
    </recommendedName>
</protein>
<sequence length="151" mass="16719">MVPPQVKFLWRRQKQNGPLEELPDADGEQLQLEESGRTVSIRKVDRVALNTYKYSCSVKHEGGTVEAQTEQGDEGLVTAFGGDSCEDDSVSEVTPSPETGGQDWHRHRLLCMMYTVLIAKGLVYCCGLSLLRILRTKVLCSGSSTNIEDDL</sequence>
<proteinExistence type="predicted"/>
<gene>
    <name evidence="2" type="ORF">EXN66_Car014235</name>
</gene>
<feature type="region of interest" description="Disordered" evidence="1">
    <location>
        <begin position="62"/>
        <end position="101"/>
    </location>
</feature>
<dbReference type="Proteomes" id="UP000503349">
    <property type="component" value="Chromosome 14"/>
</dbReference>
<reference evidence="2 3" key="1">
    <citation type="submission" date="2019-02" db="EMBL/GenBank/DDBJ databases">
        <title>Opniocepnalus argus genome.</title>
        <authorList>
            <person name="Zhou C."/>
            <person name="Xiao S."/>
        </authorList>
    </citation>
    <scope>NUCLEOTIDE SEQUENCE [LARGE SCALE GENOMIC DNA]</scope>
    <source>
        <strain evidence="2">OARG1902GOOAL</strain>
        <tissue evidence="2">Muscle</tissue>
    </source>
</reference>
<evidence type="ECO:0008006" key="4">
    <source>
        <dbReference type="Google" id="ProtNLM"/>
    </source>
</evidence>
<dbReference type="EMBL" id="CM015725">
    <property type="protein sequence ID" value="KAF3698548.1"/>
    <property type="molecule type" value="Genomic_DNA"/>
</dbReference>
<dbReference type="AlphaFoldDB" id="A0A6G1Q8E6"/>
<keyword evidence="3" id="KW-1185">Reference proteome</keyword>
<evidence type="ECO:0000313" key="3">
    <source>
        <dbReference type="Proteomes" id="UP000503349"/>
    </source>
</evidence>